<protein>
    <submittedName>
        <fullName evidence="1">Uncharacterized protein</fullName>
    </submittedName>
</protein>
<reference evidence="1" key="1">
    <citation type="submission" date="2021-01" db="EMBL/GenBank/DDBJ databases">
        <title>Complete genome sequence of Clostridiales bacterium R-7.</title>
        <authorList>
            <person name="Mahoney-Kurpe S.C."/>
            <person name="Palevich N."/>
            <person name="Koike S."/>
            <person name="Moon C.D."/>
            <person name="Attwood G.T."/>
        </authorList>
    </citation>
    <scope>NUCLEOTIDE SEQUENCE</scope>
    <source>
        <strain evidence="1">R-7</strain>
    </source>
</reference>
<accession>A0AC61NKT6</accession>
<name>A0AC61NKT6_9FIRM</name>
<keyword evidence="2" id="KW-1185">Reference proteome</keyword>
<sequence length="79" mass="8984">MYSGLSRRLKPEMKYQPAADVKYSTLSNMKCASHMKYQSAGLQPGRSDVMICFAAFDGMQGKSGKFFPDFLFWVLTEKE</sequence>
<organism evidence="1 2">
    <name type="scientific">Aristaeella hokkaidonensis</name>
    <dbReference type="NCBI Taxonomy" id="3046382"/>
    <lineage>
        <taxon>Bacteria</taxon>
        <taxon>Bacillati</taxon>
        <taxon>Bacillota</taxon>
        <taxon>Clostridia</taxon>
        <taxon>Eubacteriales</taxon>
        <taxon>Aristaeellaceae</taxon>
        <taxon>Aristaeella</taxon>
    </lineage>
</organism>
<dbReference type="EMBL" id="CP068393">
    <property type="protein sequence ID" value="QUC66833.1"/>
    <property type="molecule type" value="Genomic_DNA"/>
</dbReference>
<gene>
    <name evidence="1" type="ORF">JYE49_13455</name>
</gene>
<proteinExistence type="predicted"/>
<dbReference type="Proteomes" id="UP000682782">
    <property type="component" value="Chromosome"/>
</dbReference>
<evidence type="ECO:0000313" key="1">
    <source>
        <dbReference type="EMBL" id="QUC66833.1"/>
    </source>
</evidence>
<evidence type="ECO:0000313" key="2">
    <source>
        <dbReference type="Proteomes" id="UP000682782"/>
    </source>
</evidence>